<keyword evidence="2" id="KW-1185">Reference proteome</keyword>
<reference evidence="1 2" key="1">
    <citation type="journal article" date="2011" name="BMC Genomics">
        <title>Comparative genome analysis and genome-guided physiological analysis of Roseobacter litoralis.</title>
        <authorList>
            <person name="Kalhoefer D."/>
            <person name="Thole S."/>
            <person name="Voget S."/>
            <person name="Lehmann R."/>
            <person name="Liesegang H."/>
            <person name="Wollher A."/>
            <person name="Daniel R."/>
            <person name="Simon M."/>
            <person name="Brinkhoff T."/>
        </authorList>
    </citation>
    <scope>NUCLEOTIDE SEQUENCE [LARGE SCALE GENOMIC DNA]</scope>
    <source>
        <strain evidence="2">ATCC 49566 / DSM 6996 / JCM 21268 / NBRC 15278 / OCh 149</strain>
    </source>
</reference>
<sequence>MAVSATSGESRAPRDAVAEAQVHLATGVMKGSGGVITHLLNSLVFYLTYRDAFHLQAEGHKGDGQTGLKP</sequence>
<evidence type="ECO:0000313" key="1">
    <source>
        <dbReference type="EMBL" id="AEI95798.1"/>
    </source>
</evidence>
<protein>
    <submittedName>
        <fullName evidence="1">Uncharacterized protein</fullName>
    </submittedName>
</protein>
<dbReference type="Proteomes" id="UP000001353">
    <property type="component" value="Chromosome"/>
</dbReference>
<gene>
    <name evidence="1" type="ordered locus">RLO149_c038940</name>
</gene>
<accession>F7ZDL3</accession>
<dbReference type="AlphaFoldDB" id="F7ZDL3"/>
<organism evidence="1 2">
    <name type="scientific">Roseobacter litoralis (strain ATCC 49566 / DSM 6996 / JCM 21268 / NBRC 15278 / OCh 149)</name>
    <dbReference type="NCBI Taxonomy" id="391595"/>
    <lineage>
        <taxon>Bacteria</taxon>
        <taxon>Pseudomonadati</taxon>
        <taxon>Pseudomonadota</taxon>
        <taxon>Alphaproteobacteria</taxon>
        <taxon>Rhodobacterales</taxon>
        <taxon>Roseobacteraceae</taxon>
        <taxon>Roseobacter</taxon>
    </lineage>
</organism>
<dbReference type="EMBL" id="CP002623">
    <property type="protein sequence ID" value="AEI95798.1"/>
    <property type="molecule type" value="Genomic_DNA"/>
</dbReference>
<evidence type="ECO:0000313" key="2">
    <source>
        <dbReference type="Proteomes" id="UP000001353"/>
    </source>
</evidence>
<proteinExistence type="predicted"/>
<dbReference type="KEGG" id="rli:RLO149_c038940"/>
<dbReference type="HOGENOM" id="CLU_2755357_0_0_5"/>
<name>F7ZDL3_ROSLO</name>